<evidence type="ECO:0000256" key="1">
    <source>
        <dbReference type="ARBA" id="ARBA00022741"/>
    </source>
</evidence>
<dbReference type="NCBIfam" id="TIGR00724">
    <property type="entry name" value="urea_amlyse_rel"/>
    <property type="match status" value="1"/>
</dbReference>
<dbReference type="GO" id="GO:0016787">
    <property type="term" value="F:hydrolase activity"/>
    <property type="evidence" value="ECO:0007669"/>
    <property type="project" value="UniProtKB-KW"/>
</dbReference>
<dbReference type="SUPFAM" id="SSF50891">
    <property type="entry name" value="Cyclophilin-like"/>
    <property type="match status" value="1"/>
</dbReference>
<dbReference type="InterPro" id="IPR052708">
    <property type="entry name" value="PxpC"/>
</dbReference>
<dbReference type="RefSeq" id="WP_073007517.1">
    <property type="nucleotide sequence ID" value="NZ_FQXD01000006.1"/>
</dbReference>
<evidence type="ECO:0000313" key="5">
    <source>
        <dbReference type="EMBL" id="SHH35611.1"/>
    </source>
</evidence>
<dbReference type="InterPro" id="IPR029000">
    <property type="entry name" value="Cyclophilin-like_dom_sf"/>
</dbReference>
<reference evidence="6" key="1">
    <citation type="submission" date="2016-11" db="EMBL/GenBank/DDBJ databases">
        <authorList>
            <person name="Varghese N."/>
            <person name="Submissions S."/>
        </authorList>
    </citation>
    <scope>NUCLEOTIDE SEQUENCE [LARGE SCALE GENOMIC DNA]</scope>
    <source>
        <strain evidence="6">CGMCC 1.6496</strain>
    </source>
</reference>
<gene>
    <name evidence="5" type="ORF">SAMN05421807_106115</name>
</gene>
<keyword evidence="2" id="KW-0378">Hydrolase</keyword>
<dbReference type="PANTHER" id="PTHR43309:SF5">
    <property type="entry name" value="5-OXOPROLINASE SUBUNIT C"/>
    <property type="match status" value="1"/>
</dbReference>
<organism evidence="5 6">
    <name type="scientific">Virgibacillus chiguensis</name>
    <dbReference type="NCBI Taxonomy" id="411959"/>
    <lineage>
        <taxon>Bacteria</taxon>
        <taxon>Bacillati</taxon>
        <taxon>Bacillota</taxon>
        <taxon>Bacilli</taxon>
        <taxon>Bacillales</taxon>
        <taxon>Bacillaceae</taxon>
        <taxon>Virgibacillus</taxon>
    </lineage>
</organism>
<accession>A0A1M5SAX1</accession>
<dbReference type="Gene3D" id="2.40.100.10">
    <property type="entry name" value="Cyclophilin-like"/>
    <property type="match status" value="1"/>
</dbReference>
<dbReference type="Pfam" id="PF02626">
    <property type="entry name" value="CT_A_B"/>
    <property type="match status" value="1"/>
</dbReference>
<dbReference type="SMART" id="SM00797">
    <property type="entry name" value="AHS2"/>
    <property type="match status" value="1"/>
</dbReference>
<dbReference type="PANTHER" id="PTHR43309">
    <property type="entry name" value="5-OXOPROLINASE SUBUNIT C"/>
    <property type="match status" value="1"/>
</dbReference>
<dbReference type="OrthoDB" id="9782422at2"/>
<evidence type="ECO:0000256" key="3">
    <source>
        <dbReference type="ARBA" id="ARBA00022840"/>
    </source>
</evidence>
<evidence type="ECO:0000256" key="2">
    <source>
        <dbReference type="ARBA" id="ARBA00022801"/>
    </source>
</evidence>
<protein>
    <submittedName>
        <fullName evidence="5">Antagonist of KipI</fullName>
    </submittedName>
</protein>
<proteinExistence type="predicted"/>
<dbReference type="GO" id="GO:0005524">
    <property type="term" value="F:ATP binding"/>
    <property type="evidence" value="ECO:0007669"/>
    <property type="project" value="UniProtKB-KW"/>
</dbReference>
<evidence type="ECO:0000313" key="6">
    <source>
        <dbReference type="Proteomes" id="UP000184079"/>
    </source>
</evidence>
<name>A0A1M5SAX1_9BACI</name>
<dbReference type="AlphaFoldDB" id="A0A1M5SAX1"/>
<dbReference type="EMBL" id="FQXD01000006">
    <property type="protein sequence ID" value="SHH35611.1"/>
    <property type="molecule type" value="Genomic_DNA"/>
</dbReference>
<keyword evidence="1" id="KW-0547">Nucleotide-binding</keyword>
<keyword evidence="3" id="KW-0067">ATP-binding</keyword>
<feature type="domain" description="Carboxyltransferase" evidence="4">
    <location>
        <begin position="25"/>
        <end position="317"/>
    </location>
</feature>
<dbReference type="Proteomes" id="UP000184079">
    <property type="component" value="Unassembled WGS sequence"/>
</dbReference>
<evidence type="ECO:0000259" key="4">
    <source>
        <dbReference type="SMART" id="SM00797"/>
    </source>
</evidence>
<sequence>MNSVRVLQAGLYTTVQDLGRFGYQKYGVIVSGPMDAYSLRIANLLVGNEEKEAVIEMALAGATLQFNESHVIAITGGDLTPKLDGKPVPMWRPILVKKGSVLQFRFAIKGCYAYVSFAGGIHVPKIMDSKSTYVRAGIGGYGGRTLQKGDTFACGDRSPIAEALVHQLERAPDHLSWSVNPSPLITFHNHSFIRIMKGNEFEQFDKGSKYAFFHENYTITTQSDRMGYRLTGHLLSLTEKFDMLSEAVTFGTIQVPPNGQPIILMADSQTTGGYPKIAQVISADLATLAQTRPNTSVRFQEVRLVEAEAILLEHKRILQQIAARIKWKALG</sequence>
<dbReference type="InterPro" id="IPR003778">
    <property type="entry name" value="CT_A_B"/>
</dbReference>
<keyword evidence="6" id="KW-1185">Reference proteome</keyword>